<comment type="caution">
    <text evidence="3">The sequence shown here is derived from an EMBL/GenBank/DDBJ whole genome shotgun (WGS) entry which is preliminary data.</text>
</comment>
<feature type="chain" id="PRO_5047093082" evidence="2">
    <location>
        <begin position="17"/>
        <end position="1104"/>
    </location>
</feature>
<gene>
    <name evidence="3" type="ORF">M9Y10_014653</name>
</gene>
<name>A0ABR2L102_9EUKA</name>
<feature type="transmembrane region" description="Helical" evidence="1">
    <location>
        <begin position="1056"/>
        <end position="1081"/>
    </location>
</feature>
<feature type="signal peptide" evidence="2">
    <location>
        <begin position="1"/>
        <end position="16"/>
    </location>
</feature>
<evidence type="ECO:0000256" key="2">
    <source>
        <dbReference type="SAM" id="SignalP"/>
    </source>
</evidence>
<organism evidence="3 4">
    <name type="scientific">Tritrichomonas musculus</name>
    <dbReference type="NCBI Taxonomy" id="1915356"/>
    <lineage>
        <taxon>Eukaryota</taxon>
        <taxon>Metamonada</taxon>
        <taxon>Parabasalia</taxon>
        <taxon>Tritrichomonadida</taxon>
        <taxon>Tritrichomonadidae</taxon>
        <taxon>Tritrichomonas</taxon>
    </lineage>
</organism>
<evidence type="ECO:0000313" key="4">
    <source>
        <dbReference type="Proteomes" id="UP001470230"/>
    </source>
</evidence>
<dbReference type="EMBL" id="JAPFFF010000002">
    <property type="protein sequence ID" value="KAK8896736.1"/>
    <property type="molecule type" value="Genomic_DNA"/>
</dbReference>
<dbReference type="PANTHER" id="PTHR23275">
    <property type="entry name" value="CABRIOLET.-RELATED"/>
    <property type="match status" value="1"/>
</dbReference>
<reference evidence="3 4" key="1">
    <citation type="submission" date="2024-04" db="EMBL/GenBank/DDBJ databases">
        <title>Tritrichomonas musculus Genome.</title>
        <authorList>
            <person name="Alves-Ferreira E."/>
            <person name="Grigg M."/>
            <person name="Lorenzi H."/>
            <person name="Galac M."/>
        </authorList>
    </citation>
    <scope>NUCLEOTIDE SEQUENCE [LARGE SCALE GENOMIC DNA]</scope>
    <source>
        <strain evidence="3 4">EAF2021</strain>
    </source>
</reference>
<sequence length="1104" mass="120008">MLFLSLLLIRSYQAECTPVQQGEAGTCATCDQVTNLCQVCNYPDIFQPNENGTCSRRPPSKCIPKENGEAGSCKTCNTTADLCQVCNYNDQYEPNDLGNCSIIQRKCSQIDKGAAGTCAECDTEADVCRICNYPEKYIPNELGNCSQKPPRCTPTPNGAAGTCSECDTEADVCKSCNYPDKYIPNQLGNCSLKPRCNPIPGGPEGSCAVCNTEEDICQICNFNGQYAPNQNGTCTLIPKKCVPTPNGPAGSCSVCNPITDLCEECNYANDYMPNENGTCSPFKPNCTEVQLGAAGTCSICNSTTNLCEVCNYANDHVPNKYGNCSYQAPTKCINVTDGAAGTCGICNPQLNLCSYCNYPEIYEPDQHGGCQMRTQAQCTETPYGAAGTCSVCNLRTHLCEVCNYPGNYAPNPFGNCSMKSRNGCSQLVSNCFKCDKKDPNKCTECQYGYGLRGGYCTKCAPHLYEDSRHPCNPDCSIIPNCHIGRKYDDDDCATENGQIYCLTCQSGYHPSDDYQSCIEDTPGSCSYNIPGCLECAYNGSRKCVKCDESKNFILDREDGECECKRGFEYVLGECMRAREVECDKHDKNLKKCDKCAFNSSTCIECDDDYGLENNQCVKCPKGGYVSGELPCLKPCTSMPNCAFCTDDGSYCFKCENGYEESDDHKKCYSEGHADCVNVLGCTKCSKSDPTFCLKCDKKNHFEESDIFPGTCVCDEDYDFVNNQCVEPFSPVAPPQQPQDQYQIDQTETIFYQYVIVSGSMYTILSNATFVPGTLYILLVPIKITKIVIPRGPTYFQLNIPQPSTGEGVTVNADPSTQVDLSCPNGANIVIPDNNNNYVLKGSGLITIDPPSGSTSVFLKKISLDQSGNTMTLTSTKAQINVREVEVYGKQSVIGQATIYNTVIETTKIQSGSEFSPENLTLTTLKIGIQSVLFVKGNSRVKITNYQVYYNSSNVNKIPIQFISPFPDFSNSNVQIVNMSQGAHLQEGEETFKIASFTGENSQQACQNFKYNGGDQFTSTECVTQGATTVKIAKRAVSPDQGGGDGGKKKKGLSGGAIAGIVVGCVVAVGLVVFLCIWFLVVKKKAIPAHPRTGEPAGSREKLEI</sequence>
<dbReference type="Proteomes" id="UP001470230">
    <property type="component" value="Unassembled WGS sequence"/>
</dbReference>
<dbReference type="SUPFAM" id="SSF57184">
    <property type="entry name" value="Growth factor receptor domain"/>
    <property type="match status" value="1"/>
</dbReference>
<keyword evidence="2" id="KW-0732">Signal</keyword>
<keyword evidence="1" id="KW-0472">Membrane</keyword>
<keyword evidence="1" id="KW-0812">Transmembrane</keyword>
<dbReference type="InterPro" id="IPR009030">
    <property type="entry name" value="Growth_fac_rcpt_cys_sf"/>
</dbReference>
<protein>
    <submittedName>
        <fullName evidence="3">Uncharacterized protein</fullName>
    </submittedName>
</protein>
<accession>A0ABR2L102</accession>
<evidence type="ECO:0000313" key="3">
    <source>
        <dbReference type="EMBL" id="KAK8896736.1"/>
    </source>
</evidence>
<keyword evidence="1" id="KW-1133">Transmembrane helix</keyword>
<dbReference type="InterPro" id="IPR052798">
    <property type="entry name" value="Giardia_VSA"/>
</dbReference>
<evidence type="ECO:0000256" key="1">
    <source>
        <dbReference type="SAM" id="Phobius"/>
    </source>
</evidence>
<proteinExistence type="predicted"/>
<keyword evidence="4" id="KW-1185">Reference proteome</keyword>